<dbReference type="Gene3D" id="1.20.120.330">
    <property type="entry name" value="Nucleotidyltransferases domain 2"/>
    <property type="match status" value="1"/>
</dbReference>
<organism evidence="1 2">
    <name type="scientific">Candidatus Sherwoodlollariibacterium unditelluris</name>
    <dbReference type="NCBI Taxonomy" id="1974757"/>
    <lineage>
        <taxon>Bacteria</taxon>
        <taxon>Pseudomonadati</taxon>
        <taxon>Candidatus Omnitrophota</taxon>
        <taxon>Candidatus Sherwoodlollariibacterium</taxon>
    </lineage>
</organism>
<sequence>MALENWFEQGKLVKHEATKEELSAILGVVERNFQDAGIKGLSSDQKYILSYQAAFEVSLALIKCHGFKPIKAGHHYIVWQCMKDVLGESSRKSILLFENAAKKRNKLSYDIAGLASQKEADEMCQESRNFVALIKEEIKKLSFA</sequence>
<evidence type="ECO:0000313" key="2">
    <source>
        <dbReference type="Proteomes" id="UP000231292"/>
    </source>
</evidence>
<reference evidence="1 2" key="1">
    <citation type="submission" date="2017-09" db="EMBL/GenBank/DDBJ databases">
        <title>Depth-based differentiation of microbial function through sediment-hosted aquifers and enrichment of novel symbionts in the deep terrestrial subsurface.</title>
        <authorList>
            <person name="Probst A.J."/>
            <person name="Ladd B."/>
            <person name="Jarett J.K."/>
            <person name="Geller-Mcgrath D.E."/>
            <person name="Sieber C.M."/>
            <person name="Emerson J.B."/>
            <person name="Anantharaman K."/>
            <person name="Thomas B.C."/>
            <person name="Malmstrom R."/>
            <person name="Stieglmeier M."/>
            <person name="Klingl A."/>
            <person name="Woyke T."/>
            <person name="Ryan C.M."/>
            <person name="Banfield J.F."/>
        </authorList>
    </citation>
    <scope>NUCLEOTIDE SEQUENCE [LARGE SCALE GENOMIC DNA]</scope>
    <source>
        <strain evidence="1">CG23_combo_of_CG06-09_8_20_14_all_41_10</strain>
    </source>
</reference>
<dbReference type="Proteomes" id="UP000231292">
    <property type="component" value="Unassembled WGS sequence"/>
</dbReference>
<protein>
    <submittedName>
        <fullName evidence="1">Uncharacterized protein</fullName>
    </submittedName>
</protein>
<accession>A0A2G9YIW1</accession>
<gene>
    <name evidence="1" type="ORF">COX41_04335</name>
</gene>
<dbReference type="AlphaFoldDB" id="A0A2G9YIW1"/>
<comment type="caution">
    <text evidence="1">The sequence shown here is derived from an EMBL/GenBank/DDBJ whole genome shotgun (WGS) entry which is preliminary data.</text>
</comment>
<name>A0A2G9YIW1_9BACT</name>
<dbReference type="EMBL" id="PCRK01000106">
    <property type="protein sequence ID" value="PIP19166.1"/>
    <property type="molecule type" value="Genomic_DNA"/>
</dbReference>
<proteinExistence type="predicted"/>
<evidence type="ECO:0000313" key="1">
    <source>
        <dbReference type="EMBL" id="PIP19166.1"/>
    </source>
</evidence>